<dbReference type="Pfam" id="PF25597">
    <property type="entry name" value="SH3_retrovirus"/>
    <property type="match status" value="1"/>
</dbReference>
<dbReference type="InterPro" id="IPR025724">
    <property type="entry name" value="GAG-pre-integrase_dom"/>
</dbReference>
<dbReference type="Gene3D" id="4.10.60.10">
    <property type="entry name" value="Zinc finger, CCHC-type"/>
    <property type="match status" value="2"/>
</dbReference>
<organism evidence="4 5">
    <name type="scientific">Mucuna pruriens</name>
    <name type="common">Velvet bean</name>
    <name type="synonym">Dolichos pruriens</name>
    <dbReference type="NCBI Taxonomy" id="157652"/>
    <lineage>
        <taxon>Eukaryota</taxon>
        <taxon>Viridiplantae</taxon>
        <taxon>Streptophyta</taxon>
        <taxon>Embryophyta</taxon>
        <taxon>Tracheophyta</taxon>
        <taxon>Spermatophyta</taxon>
        <taxon>Magnoliopsida</taxon>
        <taxon>eudicotyledons</taxon>
        <taxon>Gunneridae</taxon>
        <taxon>Pentapetalae</taxon>
        <taxon>rosids</taxon>
        <taxon>fabids</taxon>
        <taxon>Fabales</taxon>
        <taxon>Fabaceae</taxon>
        <taxon>Papilionoideae</taxon>
        <taxon>50 kb inversion clade</taxon>
        <taxon>NPAAA clade</taxon>
        <taxon>indigoferoid/millettioid clade</taxon>
        <taxon>Phaseoleae</taxon>
        <taxon>Mucuna</taxon>
    </lineage>
</organism>
<dbReference type="PROSITE" id="PS50158">
    <property type="entry name" value="ZF_CCHC"/>
    <property type="match status" value="1"/>
</dbReference>
<dbReference type="PANTHER" id="PTHR47592:SF27">
    <property type="entry name" value="OS08G0421700 PROTEIN"/>
    <property type="match status" value="1"/>
</dbReference>
<feature type="compositionally biased region" description="Basic residues" evidence="2">
    <location>
        <begin position="44"/>
        <end position="64"/>
    </location>
</feature>
<evidence type="ECO:0000313" key="4">
    <source>
        <dbReference type="EMBL" id="RDX86307.1"/>
    </source>
</evidence>
<dbReference type="SMART" id="SM00343">
    <property type="entry name" value="ZnF_C2HC"/>
    <property type="match status" value="2"/>
</dbReference>
<dbReference type="Pfam" id="PF22936">
    <property type="entry name" value="Pol_BBD"/>
    <property type="match status" value="1"/>
</dbReference>
<sequence length="412" mass="46472">MDAILYGKDQPFTLDEVQTSVWTKELQKPQELKIEDNGEGLNNSKRRSEKKRTKGKKSKSKSKNTTKLKFKCFNCHKTGHFKKDCPEKGSKSKSLMDSIDVVVASDGYESVGVMVASTTKSKFKCFNYHKTGHFKKDCPEKESKSFMDSFDDVVASDGYENVGVMVASTSNMQRNWVMDCECTYHMCPMKDFETLELKEGGVVLLGNNKSCKVQGMGTIWLKMFDNCEILLQDVRYVLELKRNLLSITLFDVLGYTARIEHGMHKISNGALIIAKGTKKNGLYIRDASIIIAHASIASQTPHDKTKLWHLKLGHVSERGLVELEKQNLLTSDKLDKLGFCDYCILGKSHGIKFGSGCMFLVDPLTTYSNLRVFNALAFTHVKQDKLDAWAVKCIFIGYPDGVKGYKLWKLDP</sequence>
<gene>
    <name evidence="4" type="ORF">CR513_32380</name>
</gene>
<comment type="caution">
    <text evidence="4">The sequence shown here is derived from an EMBL/GenBank/DDBJ whole genome shotgun (WGS) entry which is preliminary data.</text>
</comment>
<dbReference type="InterPro" id="IPR036875">
    <property type="entry name" value="Znf_CCHC_sf"/>
</dbReference>
<dbReference type="AlphaFoldDB" id="A0A371G715"/>
<reference evidence="4" key="1">
    <citation type="submission" date="2018-05" db="EMBL/GenBank/DDBJ databases">
        <title>Draft genome of Mucuna pruriens seed.</title>
        <authorList>
            <person name="Nnadi N.E."/>
            <person name="Vos R."/>
            <person name="Hasami M.H."/>
            <person name="Devisetty U.K."/>
            <person name="Aguiy J.C."/>
        </authorList>
    </citation>
    <scope>NUCLEOTIDE SEQUENCE [LARGE SCALE GENOMIC DNA]</scope>
    <source>
        <strain evidence="4">JCA_2017</strain>
    </source>
</reference>
<dbReference type="OrthoDB" id="1422884at2759"/>
<evidence type="ECO:0000256" key="2">
    <source>
        <dbReference type="SAM" id="MobiDB-lite"/>
    </source>
</evidence>
<dbReference type="PANTHER" id="PTHR47592">
    <property type="entry name" value="PBF68 PROTEIN"/>
    <property type="match status" value="1"/>
</dbReference>
<feature type="region of interest" description="Disordered" evidence="2">
    <location>
        <begin position="28"/>
        <end position="64"/>
    </location>
</feature>
<protein>
    <recommendedName>
        <fullName evidence="3">CCHC-type domain-containing protein</fullName>
    </recommendedName>
</protein>
<feature type="domain" description="CCHC-type" evidence="3">
    <location>
        <begin position="71"/>
        <end position="87"/>
    </location>
</feature>
<dbReference type="EMBL" id="QJKJ01006550">
    <property type="protein sequence ID" value="RDX86307.1"/>
    <property type="molecule type" value="Genomic_DNA"/>
</dbReference>
<keyword evidence="5" id="KW-1185">Reference proteome</keyword>
<evidence type="ECO:0000313" key="5">
    <source>
        <dbReference type="Proteomes" id="UP000257109"/>
    </source>
</evidence>
<keyword evidence="1" id="KW-0862">Zinc</keyword>
<dbReference type="GO" id="GO:0008270">
    <property type="term" value="F:zinc ion binding"/>
    <property type="evidence" value="ECO:0007669"/>
    <property type="project" value="UniProtKB-KW"/>
</dbReference>
<dbReference type="Proteomes" id="UP000257109">
    <property type="component" value="Unassembled WGS sequence"/>
</dbReference>
<keyword evidence="1" id="KW-0863">Zinc-finger</keyword>
<name>A0A371G715_MUCPR</name>
<proteinExistence type="predicted"/>
<keyword evidence="1" id="KW-0479">Metal-binding</keyword>
<dbReference type="Pfam" id="PF13976">
    <property type="entry name" value="gag_pre-integrs"/>
    <property type="match status" value="1"/>
</dbReference>
<dbReference type="InterPro" id="IPR001878">
    <property type="entry name" value="Znf_CCHC"/>
</dbReference>
<evidence type="ECO:0000256" key="1">
    <source>
        <dbReference type="PROSITE-ProRule" id="PRU00047"/>
    </source>
</evidence>
<evidence type="ECO:0000259" key="3">
    <source>
        <dbReference type="PROSITE" id="PS50158"/>
    </source>
</evidence>
<feature type="non-terminal residue" evidence="4">
    <location>
        <position position="1"/>
    </location>
</feature>
<dbReference type="GO" id="GO:0003676">
    <property type="term" value="F:nucleic acid binding"/>
    <property type="evidence" value="ECO:0007669"/>
    <property type="project" value="InterPro"/>
</dbReference>
<dbReference type="SUPFAM" id="SSF57756">
    <property type="entry name" value="Retrovirus zinc finger-like domains"/>
    <property type="match status" value="2"/>
</dbReference>
<dbReference type="InterPro" id="IPR057670">
    <property type="entry name" value="SH3_retrovirus"/>
</dbReference>
<dbReference type="InterPro" id="IPR054722">
    <property type="entry name" value="PolX-like_BBD"/>
</dbReference>
<dbReference type="Pfam" id="PF00098">
    <property type="entry name" value="zf-CCHC"/>
    <property type="match status" value="1"/>
</dbReference>
<accession>A0A371G715</accession>